<dbReference type="AlphaFoldDB" id="A0A921NC35"/>
<accession>A0A921NC35</accession>
<dbReference type="Gene3D" id="3.40.190.10">
    <property type="entry name" value="Periplasmic binding protein-like II"/>
    <property type="match status" value="1"/>
</dbReference>
<evidence type="ECO:0000259" key="1">
    <source>
        <dbReference type="Pfam" id="PF12727"/>
    </source>
</evidence>
<organism evidence="3 4">
    <name type="scientific">Metalysinibacillus jejuensis</name>
    <dbReference type="NCBI Taxonomy" id="914327"/>
    <lineage>
        <taxon>Bacteria</taxon>
        <taxon>Bacillati</taxon>
        <taxon>Bacillota</taxon>
        <taxon>Bacilli</taxon>
        <taxon>Bacillales</taxon>
        <taxon>Caryophanaceae</taxon>
        <taxon>Metalysinibacillus</taxon>
    </lineage>
</organism>
<feature type="domain" description="PBP" evidence="1">
    <location>
        <begin position="84"/>
        <end position="269"/>
    </location>
</feature>
<dbReference type="Pfam" id="PF12728">
    <property type="entry name" value="HTH_17"/>
    <property type="match status" value="1"/>
</dbReference>
<dbReference type="Pfam" id="PF12727">
    <property type="entry name" value="PBP_like"/>
    <property type="match status" value="1"/>
</dbReference>
<feature type="domain" description="Helix-turn-helix" evidence="2">
    <location>
        <begin position="5"/>
        <end position="53"/>
    </location>
</feature>
<gene>
    <name evidence="3" type="ORF">K8V30_08920</name>
</gene>
<dbReference type="PANTHER" id="PTHR38431:SF1">
    <property type="entry name" value="BLL2305 PROTEIN"/>
    <property type="match status" value="1"/>
</dbReference>
<dbReference type="InterPro" id="IPR010093">
    <property type="entry name" value="SinI_DNA-bd"/>
</dbReference>
<protein>
    <submittedName>
        <fullName evidence="3">Helix-turn-helix transcriptional regulator</fullName>
    </submittedName>
</protein>
<dbReference type="PANTHER" id="PTHR38431">
    <property type="entry name" value="BLL2305 PROTEIN"/>
    <property type="match status" value="1"/>
</dbReference>
<sequence>MAQSYTVEEVAQLLKVSKLTIYDLVKKEQLPTFRVGRQMRISHEDLQAYIQQHKTGATAVSPTKDKIIIGGQDIVLDMLGKYIEHQTGTKTLRSYEGSFNGIMALYHGECDIASLHLYDGDTNTYNTPYVKKILVSHQYVLINLVKREAGLYVQQGNPLGITTIEDIVTTKATFINREKGSGARALFDEKLRIHNIAPSDIKGYDKEQLSHLDVASAVANGHADVGIGIQKTAKLINVEFIPLITERYDIVLLKTAQTAALIQTIKDILRSLAFKEEVVALGHYDTSLTGEVMYETL</sequence>
<evidence type="ECO:0000259" key="2">
    <source>
        <dbReference type="Pfam" id="PF12728"/>
    </source>
</evidence>
<name>A0A921NC35_9BACL</name>
<dbReference type="InterPro" id="IPR024370">
    <property type="entry name" value="PBP_domain"/>
</dbReference>
<dbReference type="SUPFAM" id="SSF53850">
    <property type="entry name" value="Periplasmic binding protein-like II"/>
    <property type="match status" value="1"/>
</dbReference>
<dbReference type="NCBIfam" id="TIGR01764">
    <property type="entry name" value="excise"/>
    <property type="match status" value="1"/>
</dbReference>
<dbReference type="EMBL" id="DYTV01000119">
    <property type="protein sequence ID" value="HJH11787.1"/>
    <property type="molecule type" value="Genomic_DNA"/>
</dbReference>
<dbReference type="SUPFAM" id="SSF46955">
    <property type="entry name" value="Putative DNA-binding domain"/>
    <property type="match status" value="1"/>
</dbReference>
<dbReference type="InterPro" id="IPR041657">
    <property type="entry name" value="HTH_17"/>
</dbReference>
<reference evidence="3" key="1">
    <citation type="journal article" date="2021" name="PeerJ">
        <title>Extensive microbial diversity within the chicken gut microbiome revealed by metagenomics and culture.</title>
        <authorList>
            <person name="Gilroy R."/>
            <person name="Ravi A."/>
            <person name="Getino M."/>
            <person name="Pursley I."/>
            <person name="Horton D.L."/>
            <person name="Alikhan N.F."/>
            <person name="Baker D."/>
            <person name="Gharbi K."/>
            <person name="Hall N."/>
            <person name="Watson M."/>
            <person name="Adriaenssens E.M."/>
            <person name="Foster-Nyarko E."/>
            <person name="Jarju S."/>
            <person name="Secka A."/>
            <person name="Antonio M."/>
            <person name="Oren A."/>
            <person name="Chaudhuri R.R."/>
            <person name="La Ragione R."/>
            <person name="Hildebrand F."/>
            <person name="Pallen M.J."/>
        </authorList>
    </citation>
    <scope>NUCLEOTIDE SEQUENCE</scope>
    <source>
        <strain evidence="3">CHK160-4876</strain>
    </source>
</reference>
<dbReference type="Proteomes" id="UP000700212">
    <property type="component" value="Unassembled WGS sequence"/>
</dbReference>
<dbReference type="InterPro" id="IPR009061">
    <property type="entry name" value="DNA-bd_dom_put_sf"/>
</dbReference>
<evidence type="ECO:0000313" key="3">
    <source>
        <dbReference type="EMBL" id="HJH11787.1"/>
    </source>
</evidence>
<comment type="caution">
    <text evidence="3">The sequence shown here is derived from an EMBL/GenBank/DDBJ whole genome shotgun (WGS) entry which is preliminary data.</text>
</comment>
<dbReference type="GO" id="GO:0003677">
    <property type="term" value="F:DNA binding"/>
    <property type="evidence" value="ECO:0007669"/>
    <property type="project" value="InterPro"/>
</dbReference>
<proteinExistence type="predicted"/>
<reference evidence="3" key="2">
    <citation type="submission" date="2021-09" db="EMBL/GenBank/DDBJ databases">
        <authorList>
            <person name="Gilroy R."/>
        </authorList>
    </citation>
    <scope>NUCLEOTIDE SEQUENCE</scope>
    <source>
        <strain evidence="3">CHK160-4876</strain>
    </source>
</reference>
<evidence type="ECO:0000313" key="4">
    <source>
        <dbReference type="Proteomes" id="UP000700212"/>
    </source>
</evidence>